<accession>A0A3B0YPH6</accession>
<proteinExistence type="predicted"/>
<organism evidence="3">
    <name type="scientific">hydrothermal vent metagenome</name>
    <dbReference type="NCBI Taxonomy" id="652676"/>
    <lineage>
        <taxon>unclassified sequences</taxon>
        <taxon>metagenomes</taxon>
        <taxon>ecological metagenomes</taxon>
    </lineage>
</organism>
<dbReference type="InterPro" id="IPR029058">
    <property type="entry name" value="AB_hydrolase_fold"/>
</dbReference>
<dbReference type="EMBL" id="UOFL01000216">
    <property type="protein sequence ID" value="VAW81341.1"/>
    <property type="molecule type" value="Genomic_DNA"/>
</dbReference>
<dbReference type="GO" id="GO:0004177">
    <property type="term" value="F:aminopeptidase activity"/>
    <property type="evidence" value="ECO:0007669"/>
    <property type="project" value="UniProtKB-EC"/>
</dbReference>
<protein>
    <recommendedName>
        <fullName evidence="2">Peptidase S33 tripeptidyl aminopeptidase-like C-terminal domain-containing protein</fullName>
    </recommendedName>
</protein>
<reference evidence="3" key="1">
    <citation type="submission" date="2018-06" db="EMBL/GenBank/DDBJ databases">
        <authorList>
            <person name="Zhirakovskaya E."/>
        </authorList>
    </citation>
    <scope>NUCLEOTIDE SEQUENCE</scope>
</reference>
<gene>
    <name evidence="3" type="ORF">MNBD_GAMMA12-1526</name>
</gene>
<feature type="domain" description="Peptidase S33 tripeptidyl aminopeptidase-like C-terminal" evidence="2">
    <location>
        <begin position="403"/>
        <end position="490"/>
    </location>
</feature>
<evidence type="ECO:0000313" key="3">
    <source>
        <dbReference type="EMBL" id="VAW81341.1"/>
    </source>
</evidence>
<dbReference type="InterPro" id="IPR005944">
    <property type="entry name" value="Pro_iminopeptidase"/>
</dbReference>
<name>A0A3B0YPH6_9ZZZZ</name>
<dbReference type="SUPFAM" id="SSF53474">
    <property type="entry name" value="alpha/beta-Hydrolases"/>
    <property type="match status" value="1"/>
</dbReference>
<dbReference type="AlphaFoldDB" id="A0A3B0YPH6"/>
<dbReference type="PANTHER" id="PTHR43722">
    <property type="entry name" value="PROLINE IMINOPEPTIDASE"/>
    <property type="match status" value="1"/>
</dbReference>
<feature type="region of interest" description="Disordered" evidence="1">
    <location>
        <begin position="518"/>
        <end position="542"/>
    </location>
</feature>
<sequence>MRRISTAIKVIFPLIVILLLILLILAPIFSKPDTRVLANGASLTWTKCWFTVPSKRKVRCGWYKPHGIQPDKTNIKIPIVYIHYRFKTQATPVLHINGGPGYSTGLDKKGINRWLQWVDQTGWKRDVVFWDHRGTGLSTPLPVCDQLLETSISGLSQNQTMTTEVNLWYQFMQKCQQQFKKLNIPLNTFSTENSVQDSLNIMALIGAKRWKIYASSYGTRVALQIMRDAPQNIDAVILDSVYPTRIHDLLVTPYFINSAFNALFNACSYHYICFKLFPSLEKSIQNAVKILNQSPQTYYVKVAGIPQKIKVVLNGNRLIWAIHGAMYDWTHIEKIPAYIYYVKNKQWVKLHNLVKDYATKVLEPSFIPITYYSTECRDRQRRISEQDYNNELAKYPFIKPHINTLWKKDVCQFWTAGRTTQRYFVPVKSNIPTLIMNGMLDPATPWQWAKEVHKNMDNSFLFIIKGVGHGAVDGDQCGAATAKAFLNKPQQKPILKCQKSWQHPLFKLPKSLLKLPNKDKAKTHPKINNLKAPDSKPQAIAH</sequence>
<dbReference type="Pfam" id="PF08386">
    <property type="entry name" value="Abhydrolase_4"/>
    <property type="match status" value="1"/>
</dbReference>
<evidence type="ECO:0000256" key="1">
    <source>
        <dbReference type="SAM" id="MobiDB-lite"/>
    </source>
</evidence>
<dbReference type="Gene3D" id="3.40.50.1820">
    <property type="entry name" value="alpha/beta hydrolase"/>
    <property type="match status" value="1"/>
</dbReference>
<dbReference type="PANTHER" id="PTHR43722:SF1">
    <property type="entry name" value="PROLINE IMINOPEPTIDASE"/>
    <property type="match status" value="1"/>
</dbReference>
<dbReference type="InterPro" id="IPR013595">
    <property type="entry name" value="Pept_S33_TAP-like_C"/>
</dbReference>
<dbReference type="GO" id="GO:0006508">
    <property type="term" value="P:proteolysis"/>
    <property type="evidence" value="ECO:0007669"/>
    <property type="project" value="InterPro"/>
</dbReference>
<evidence type="ECO:0000259" key="2">
    <source>
        <dbReference type="Pfam" id="PF08386"/>
    </source>
</evidence>
<dbReference type="GO" id="GO:0005737">
    <property type="term" value="C:cytoplasm"/>
    <property type="evidence" value="ECO:0007669"/>
    <property type="project" value="InterPro"/>
</dbReference>